<feature type="transmembrane region" description="Helical" evidence="5">
    <location>
        <begin position="247"/>
        <end position="271"/>
    </location>
</feature>
<dbReference type="PROSITE" id="PS50850">
    <property type="entry name" value="MFS"/>
    <property type="match status" value="1"/>
</dbReference>
<keyword evidence="4 5" id="KW-0472">Membrane</keyword>
<dbReference type="GO" id="GO:0005886">
    <property type="term" value="C:plasma membrane"/>
    <property type="evidence" value="ECO:0007669"/>
    <property type="project" value="UniProtKB-SubCell"/>
</dbReference>
<evidence type="ECO:0000256" key="5">
    <source>
        <dbReference type="SAM" id="Phobius"/>
    </source>
</evidence>
<sequence length="404" mass="40759">MSLTSVGDSGWSRRALGVVIGHSLLLQALTFCLRPSLSYAALDAGLDVAWLGVLSTAFALPGLALALPAGTWTDRFGERAVGVTGAVAMVSAAALAVLLRDSVVVLVLATALFGTGHLLSVVADQALLANRTSALRRDSVFGTYAFSISLGQALGAGLLSINAGSMASPDLSLQFTLCLGIGAAGLVLAALMRRSAPQAAPGPDAPVGVIGLLRRPNVLRAIVASSLVVSSIEISLVYFPALGYERGFPVVVVSAMLVARSVASMLSRIGLSWWIGVLGRRRLMVGSVTLSALSLAALALPLDGVWTIVLCCVFGFVTGASQPLTLSWLSEIAPPGRRGMVMSLRIGTVRIAQAALPVAVGTLSGVAGAGGVLLATAGVVGVAAWLSRAIGSSPPPGPAGAGAP</sequence>
<dbReference type="STRING" id="1891671.SAMN06295885_3534"/>
<feature type="transmembrane region" description="Helical" evidence="5">
    <location>
        <begin position="141"/>
        <end position="161"/>
    </location>
</feature>
<dbReference type="AlphaFoldDB" id="A0A1X7PGK3"/>
<feature type="transmembrane region" description="Helical" evidence="5">
    <location>
        <begin position="80"/>
        <end position="99"/>
    </location>
</feature>
<feature type="transmembrane region" description="Helical" evidence="5">
    <location>
        <begin position="50"/>
        <end position="68"/>
    </location>
</feature>
<dbReference type="PANTHER" id="PTHR23526">
    <property type="entry name" value="INTEGRAL MEMBRANE TRANSPORT PROTEIN-RELATED"/>
    <property type="match status" value="1"/>
</dbReference>
<keyword evidence="8" id="KW-1185">Reference proteome</keyword>
<organism evidence="7 8">
    <name type="scientific">Rathayibacter oskolensis</name>
    <dbReference type="NCBI Taxonomy" id="1891671"/>
    <lineage>
        <taxon>Bacteria</taxon>
        <taxon>Bacillati</taxon>
        <taxon>Actinomycetota</taxon>
        <taxon>Actinomycetes</taxon>
        <taxon>Micrococcales</taxon>
        <taxon>Microbacteriaceae</taxon>
        <taxon>Rathayibacter</taxon>
    </lineage>
</organism>
<evidence type="ECO:0000256" key="2">
    <source>
        <dbReference type="ARBA" id="ARBA00022692"/>
    </source>
</evidence>
<dbReference type="InterPro" id="IPR011701">
    <property type="entry name" value="MFS"/>
</dbReference>
<feature type="transmembrane region" description="Helical" evidence="5">
    <location>
        <begin position="173"/>
        <end position="191"/>
    </location>
</feature>
<evidence type="ECO:0000256" key="4">
    <source>
        <dbReference type="ARBA" id="ARBA00023136"/>
    </source>
</evidence>
<feature type="domain" description="Major facilitator superfamily (MFS) profile" evidence="6">
    <location>
        <begin position="1"/>
        <end position="395"/>
    </location>
</feature>
<dbReference type="EMBL" id="FXBM01000004">
    <property type="protein sequence ID" value="SMH50429.1"/>
    <property type="molecule type" value="Genomic_DNA"/>
</dbReference>
<dbReference type="SUPFAM" id="SSF103473">
    <property type="entry name" value="MFS general substrate transporter"/>
    <property type="match status" value="1"/>
</dbReference>
<proteinExistence type="predicted"/>
<dbReference type="PANTHER" id="PTHR23526:SF4">
    <property type="entry name" value="INTEGRAL MEMBRANE TRANSPORT PROTEIN"/>
    <property type="match status" value="1"/>
</dbReference>
<dbReference type="GO" id="GO:0022857">
    <property type="term" value="F:transmembrane transporter activity"/>
    <property type="evidence" value="ECO:0007669"/>
    <property type="project" value="InterPro"/>
</dbReference>
<dbReference type="RefSeq" id="WP_165759671.1">
    <property type="nucleotide sequence ID" value="NZ_FXBM01000004.1"/>
</dbReference>
<feature type="transmembrane region" description="Helical" evidence="5">
    <location>
        <begin position="366"/>
        <end position="386"/>
    </location>
</feature>
<protein>
    <submittedName>
        <fullName evidence="7">Predicted arabinose efflux permease, MFS family</fullName>
    </submittedName>
</protein>
<dbReference type="Pfam" id="PF07690">
    <property type="entry name" value="MFS_1"/>
    <property type="match status" value="1"/>
</dbReference>
<keyword evidence="2 5" id="KW-0812">Transmembrane</keyword>
<dbReference type="InterPro" id="IPR036259">
    <property type="entry name" value="MFS_trans_sf"/>
</dbReference>
<feature type="transmembrane region" description="Helical" evidence="5">
    <location>
        <begin position="221"/>
        <end position="241"/>
    </location>
</feature>
<evidence type="ECO:0000256" key="1">
    <source>
        <dbReference type="ARBA" id="ARBA00004651"/>
    </source>
</evidence>
<comment type="subcellular location">
    <subcellularLocation>
        <location evidence="1">Cell membrane</location>
        <topology evidence="1">Multi-pass membrane protein</topology>
    </subcellularLocation>
</comment>
<dbReference type="InterPro" id="IPR020846">
    <property type="entry name" value="MFS_dom"/>
</dbReference>
<dbReference type="InterPro" id="IPR052528">
    <property type="entry name" value="Sugar_transport-like"/>
</dbReference>
<gene>
    <name evidence="7" type="ORF">SAMN06295885_3534</name>
</gene>
<evidence type="ECO:0000259" key="6">
    <source>
        <dbReference type="PROSITE" id="PS50850"/>
    </source>
</evidence>
<name>A0A1X7PGK3_9MICO</name>
<dbReference type="Gene3D" id="1.20.1250.20">
    <property type="entry name" value="MFS general substrate transporter like domains"/>
    <property type="match status" value="1"/>
</dbReference>
<evidence type="ECO:0000256" key="3">
    <source>
        <dbReference type="ARBA" id="ARBA00022989"/>
    </source>
</evidence>
<keyword evidence="3 5" id="KW-1133">Transmembrane helix</keyword>
<evidence type="ECO:0000313" key="7">
    <source>
        <dbReference type="EMBL" id="SMH50429.1"/>
    </source>
</evidence>
<dbReference type="Proteomes" id="UP000193711">
    <property type="component" value="Unassembled WGS sequence"/>
</dbReference>
<accession>A0A1X7PGK3</accession>
<evidence type="ECO:0000313" key="8">
    <source>
        <dbReference type="Proteomes" id="UP000193711"/>
    </source>
</evidence>
<feature type="transmembrane region" description="Helical" evidence="5">
    <location>
        <begin position="306"/>
        <end position="329"/>
    </location>
</feature>
<feature type="transmembrane region" description="Helical" evidence="5">
    <location>
        <begin position="105"/>
        <end position="129"/>
    </location>
</feature>
<reference evidence="8" key="1">
    <citation type="submission" date="2017-04" db="EMBL/GenBank/DDBJ databases">
        <authorList>
            <person name="Varghese N."/>
            <person name="Submissions S."/>
        </authorList>
    </citation>
    <scope>NUCLEOTIDE SEQUENCE [LARGE SCALE GENOMIC DNA]</scope>
    <source>
        <strain evidence="8">VKM Ac-2121</strain>
    </source>
</reference>